<name>A0A231VHM7_THETR</name>
<evidence type="ECO:0000256" key="5">
    <source>
        <dbReference type="ARBA" id="ARBA00022692"/>
    </source>
</evidence>
<dbReference type="PANTHER" id="PTHR30065">
    <property type="entry name" value="FLAGELLAR BIOSYNTHETIC PROTEIN FLIR"/>
    <property type="match status" value="1"/>
</dbReference>
<evidence type="ECO:0000256" key="7">
    <source>
        <dbReference type="ARBA" id="ARBA00023136"/>
    </source>
</evidence>
<keyword evidence="6 10" id="KW-1133">Transmembrane helix</keyword>
<dbReference type="EMBL" id="NKHD01000020">
    <property type="protein sequence ID" value="OXT07511.1"/>
    <property type="molecule type" value="Genomic_DNA"/>
</dbReference>
<gene>
    <name evidence="11" type="primary">fliR</name>
    <name evidence="11" type="ORF">CE561_06720</name>
</gene>
<dbReference type="Proteomes" id="UP000215301">
    <property type="component" value="Unassembled WGS sequence"/>
</dbReference>
<comment type="similarity">
    <text evidence="2 10">Belongs to the FliR/MopE/SpaR family.</text>
</comment>
<comment type="caution">
    <text evidence="11">The sequence shown here is derived from an EMBL/GenBank/DDBJ whole genome shotgun (WGS) entry which is preliminary data.</text>
</comment>
<dbReference type="RefSeq" id="WP_094044992.1">
    <property type="nucleotide sequence ID" value="NZ_NKHD01000020.1"/>
</dbReference>
<evidence type="ECO:0000313" key="12">
    <source>
        <dbReference type="Proteomes" id="UP000215301"/>
    </source>
</evidence>
<protein>
    <recommendedName>
        <fullName evidence="3 9">Flagellar biosynthetic protein FliR</fullName>
    </recommendedName>
</protein>
<dbReference type="AlphaFoldDB" id="A0A231VHM7"/>
<comment type="function">
    <text evidence="1 10">Role in flagellar biosynthesis.</text>
</comment>
<feature type="transmembrane region" description="Helical" evidence="10">
    <location>
        <begin position="120"/>
        <end position="138"/>
    </location>
</feature>
<dbReference type="GO" id="GO:0009425">
    <property type="term" value="C:bacterial-type flagellum basal body"/>
    <property type="evidence" value="ECO:0007669"/>
    <property type="project" value="UniProtKB-SubCell"/>
</dbReference>
<dbReference type="GO" id="GO:0006605">
    <property type="term" value="P:protein targeting"/>
    <property type="evidence" value="ECO:0007669"/>
    <property type="project" value="UniProtKB-UniRule"/>
</dbReference>
<keyword evidence="5 10" id="KW-0812">Transmembrane</keyword>
<dbReference type="GO" id="GO:0005886">
    <property type="term" value="C:plasma membrane"/>
    <property type="evidence" value="ECO:0007669"/>
    <property type="project" value="UniProtKB-SubCell"/>
</dbReference>
<feature type="transmembrane region" description="Helical" evidence="10">
    <location>
        <begin position="145"/>
        <end position="163"/>
    </location>
</feature>
<evidence type="ECO:0000256" key="4">
    <source>
        <dbReference type="ARBA" id="ARBA00022475"/>
    </source>
</evidence>
<proteinExistence type="inferred from homology"/>
<dbReference type="PRINTS" id="PR00953">
    <property type="entry name" value="TYPE3IMRPROT"/>
</dbReference>
<feature type="transmembrane region" description="Helical" evidence="10">
    <location>
        <begin position="183"/>
        <end position="203"/>
    </location>
</feature>
<evidence type="ECO:0000313" key="11">
    <source>
        <dbReference type="EMBL" id="OXT07511.1"/>
    </source>
</evidence>
<dbReference type="NCBIfam" id="TIGR01400">
    <property type="entry name" value="fliR"/>
    <property type="match status" value="1"/>
</dbReference>
<evidence type="ECO:0000256" key="1">
    <source>
        <dbReference type="ARBA" id="ARBA00002578"/>
    </source>
</evidence>
<feature type="transmembrane region" description="Helical" evidence="10">
    <location>
        <begin position="38"/>
        <end position="56"/>
    </location>
</feature>
<sequence length="260" mass="29236">MELSYYILNNVQYFLIVFVRMLGIFILTPLFGTRSLPSMFKIGLAFFTSIIMFDLVKVNIDANNLYQYVVIVFNEFLVGLLIGLASMVSFSAIYLAGQIIDYQLGFSIVNVLAAGEETQVPLVGNFVYILTLLLFLLINGHHKLFVILFQSYSLIPVGTAFLHSESINVVFTKIVSDMFVLGFRISAPIVLSTLLTDITLSIISRTIPHLNVFMIGMPIKIFIGIFTLFIMLPMYLAIIDVLFNGMYSDIYLLLKSMVKG</sequence>
<keyword evidence="8 10" id="KW-0975">Bacterial flagellum</keyword>
<feature type="transmembrane region" description="Helical" evidence="10">
    <location>
        <begin position="68"/>
        <end position="100"/>
    </location>
</feature>
<dbReference type="Pfam" id="PF01311">
    <property type="entry name" value="Bac_export_1"/>
    <property type="match status" value="1"/>
</dbReference>
<evidence type="ECO:0000256" key="10">
    <source>
        <dbReference type="RuleBase" id="RU362071"/>
    </source>
</evidence>
<dbReference type="GO" id="GO:0044780">
    <property type="term" value="P:bacterial-type flagellum assembly"/>
    <property type="evidence" value="ECO:0007669"/>
    <property type="project" value="UniProtKB-UniRule"/>
</dbReference>
<dbReference type="InterPro" id="IPR002010">
    <property type="entry name" value="T3SS_IM_R"/>
</dbReference>
<evidence type="ECO:0000256" key="2">
    <source>
        <dbReference type="ARBA" id="ARBA00009772"/>
    </source>
</evidence>
<evidence type="ECO:0000256" key="3">
    <source>
        <dbReference type="ARBA" id="ARBA00021717"/>
    </source>
</evidence>
<keyword evidence="11" id="KW-0966">Cell projection</keyword>
<dbReference type="PANTHER" id="PTHR30065:SF1">
    <property type="entry name" value="SURFACE PRESENTATION OF ANTIGENS PROTEIN SPAR"/>
    <property type="match status" value="1"/>
</dbReference>
<dbReference type="InterPro" id="IPR006303">
    <property type="entry name" value="FliR"/>
</dbReference>
<evidence type="ECO:0000256" key="6">
    <source>
        <dbReference type="ARBA" id="ARBA00022989"/>
    </source>
</evidence>
<reference evidence="11 12" key="1">
    <citation type="submission" date="2017-06" db="EMBL/GenBank/DDBJ databases">
        <title>Isolation and characterization of a thermophilic and butanogenic Thermoanaerobacterium thermosaccharolyticum M5 capable of efficient degradation of hemicellulose.</title>
        <authorList>
            <person name="Xin F."/>
            <person name="Jiang Y."/>
        </authorList>
    </citation>
    <scope>NUCLEOTIDE SEQUENCE [LARGE SCALE GENOMIC DNA]</scope>
    <source>
        <strain evidence="11 12">M5</strain>
    </source>
</reference>
<keyword evidence="11" id="KW-0282">Flagellum</keyword>
<feature type="transmembrane region" description="Helical" evidence="10">
    <location>
        <begin position="12"/>
        <end position="32"/>
    </location>
</feature>
<keyword evidence="4 10" id="KW-1003">Cell membrane</keyword>
<keyword evidence="11" id="KW-0969">Cilium</keyword>
<keyword evidence="7 10" id="KW-0472">Membrane</keyword>
<comment type="subcellular location">
    <subcellularLocation>
        <location evidence="10">Cell membrane</location>
        <topology evidence="10">Multi-pass membrane protein</topology>
    </subcellularLocation>
    <subcellularLocation>
        <location evidence="10">Bacterial flagellum basal body</location>
    </subcellularLocation>
</comment>
<accession>A0A231VHM7</accession>
<evidence type="ECO:0000256" key="9">
    <source>
        <dbReference type="NCBIfam" id="TIGR01400"/>
    </source>
</evidence>
<evidence type="ECO:0000256" key="8">
    <source>
        <dbReference type="ARBA" id="ARBA00023143"/>
    </source>
</evidence>
<organism evidence="11 12">
    <name type="scientific">Thermoanaerobacterium thermosaccharolyticum</name>
    <name type="common">Clostridium thermosaccharolyticum</name>
    <dbReference type="NCBI Taxonomy" id="1517"/>
    <lineage>
        <taxon>Bacteria</taxon>
        <taxon>Bacillati</taxon>
        <taxon>Bacillota</taxon>
        <taxon>Clostridia</taxon>
        <taxon>Thermoanaerobacterales</taxon>
        <taxon>Thermoanaerobacteraceae</taxon>
        <taxon>Thermoanaerobacterium</taxon>
    </lineage>
</organism>